<dbReference type="AlphaFoldDB" id="A0A540QJC9"/>
<reference evidence="1 2" key="1">
    <citation type="submission" date="2019-03" db="EMBL/GenBank/DDBJ databases">
        <title>Comparative genomic analyses of the sweetpotato soil rot pathogen, Streptomyces ipomoeae.</title>
        <authorList>
            <person name="Ruschel Soares N."/>
            <person name="Badger J.H."/>
            <person name="Huguet-Tapia J.C."/>
            <person name="Clark C.A."/>
            <person name="Pettis G.S."/>
        </authorList>
    </citation>
    <scope>NUCLEOTIDE SEQUENCE [LARGE SCALE GENOMIC DNA]</scope>
    <source>
        <strain evidence="1 2">88-35</strain>
    </source>
</reference>
<evidence type="ECO:0000313" key="2">
    <source>
        <dbReference type="Proteomes" id="UP000318720"/>
    </source>
</evidence>
<gene>
    <name evidence="1" type="ORF">Sipo8835_20800</name>
</gene>
<dbReference type="Gene3D" id="1.10.287.1060">
    <property type="entry name" value="ESAT-6-like"/>
    <property type="match status" value="1"/>
</dbReference>
<proteinExistence type="predicted"/>
<name>A0A540QJC9_9ACTN</name>
<organism evidence="1 2">
    <name type="scientific">Streptomyces ipomoeae</name>
    <dbReference type="NCBI Taxonomy" id="103232"/>
    <lineage>
        <taxon>Bacteria</taxon>
        <taxon>Bacillati</taxon>
        <taxon>Actinomycetota</taxon>
        <taxon>Actinomycetes</taxon>
        <taxon>Kitasatosporales</taxon>
        <taxon>Streptomycetaceae</taxon>
        <taxon>Streptomyces</taxon>
    </lineage>
</organism>
<accession>A0A540QJC9</accession>
<dbReference type="GeneID" id="301697489"/>
<protein>
    <submittedName>
        <fullName evidence="1">Uncharacterized protein</fullName>
    </submittedName>
</protein>
<dbReference type="RefSeq" id="WP_009317590.1">
    <property type="nucleotide sequence ID" value="NZ_CP182305.1"/>
</dbReference>
<sequence length="99" mass="10676">MPKNVIDDEEIESTAKKLDSAVSDTLVPKLSSLQAEVESLLQGGLLLTATSPKMQTSYENFNKSLTEAVNNITSFSKQFRDICNAVNNLDSQIAGGIPT</sequence>
<comment type="caution">
    <text evidence="1">The sequence shown here is derived from an EMBL/GenBank/DDBJ whole genome shotgun (WGS) entry which is preliminary data.</text>
</comment>
<evidence type="ECO:0000313" key="1">
    <source>
        <dbReference type="EMBL" id="TQE32222.1"/>
    </source>
</evidence>
<dbReference type="Proteomes" id="UP000318720">
    <property type="component" value="Unassembled WGS sequence"/>
</dbReference>
<dbReference type="EMBL" id="SPAZ01000173">
    <property type="protein sequence ID" value="TQE32222.1"/>
    <property type="molecule type" value="Genomic_DNA"/>
</dbReference>